<dbReference type="InterPro" id="IPR000504">
    <property type="entry name" value="RRM_dom"/>
</dbReference>
<evidence type="ECO:0000313" key="4">
    <source>
        <dbReference type="Proteomes" id="UP000095283"/>
    </source>
</evidence>
<reference evidence="5" key="1">
    <citation type="submission" date="2016-11" db="UniProtKB">
        <authorList>
            <consortium name="WormBaseParasite"/>
        </authorList>
    </citation>
    <scope>IDENTIFICATION</scope>
</reference>
<dbReference type="InterPro" id="IPR035979">
    <property type="entry name" value="RBD_domain_sf"/>
</dbReference>
<dbReference type="Pfam" id="PF00076">
    <property type="entry name" value="RRM_1"/>
    <property type="match status" value="4"/>
</dbReference>
<organism evidence="4 5">
    <name type="scientific">Heterorhabditis bacteriophora</name>
    <name type="common">Entomopathogenic nematode worm</name>
    <dbReference type="NCBI Taxonomy" id="37862"/>
    <lineage>
        <taxon>Eukaryota</taxon>
        <taxon>Metazoa</taxon>
        <taxon>Ecdysozoa</taxon>
        <taxon>Nematoda</taxon>
        <taxon>Chromadorea</taxon>
        <taxon>Rhabditida</taxon>
        <taxon>Rhabditina</taxon>
        <taxon>Rhabditomorpha</taxon>
        <taxon>Strongyloidea</taxon>
        <taxon>Heterorhabditidae</taxon>
        <taxon>Heterorhabditis</taxon>
    </lineage>
</organism>
<dbReference type="SMART" id="SM00360">
    <property type="entry name" value="RRM"/>
    <property type="match status" value="4"/>
</dbReference>
<dbReference type="PROSITE" id="PS50102">
    <property type="entry name" value="RRM"/>
    <property type="match status" value="4"/>
</dbReference>
<feature type="domain" description="RRM" evidence="3">
    <location>
        <begin position="252"/>
        <end position="325"/>
    </location>
</feature>
<feature type="domain" description="RRM" evidence="3">
    <location>
        <begin position="2"/>
        <end position="79"/>
    </location>
</feature>
<feature type="domain" description="RRM" evidence="3">
    <location>
        <begin position="594"/>
        <end position="695"/>
    </location>
</feature>
<dbReference type="InterPro" id="IPR012677">
    <property type="entry name" value="Nucleotide-bd_a/b_plait_sf"/>
</dbReference>
<keyword evidence="1 2" id="KW-0694">RNA-binding</keyword>
<dbReference type="Gene3D" id="3.30.70.330">
    <property type="match status" value="4"/>
</dbReference>
<proteinExistence type="predicted"/>
<protein>
    <submittedName>
        <fullName evidence="5">RNA-binding protein 19</fullName>
    </submittedName>
</protein>
<name>A0A1I7WIK5_HETBA</name>
<accession>A0A1I7WIK5</accession>
<dbReference type="Proteomes" id="UP000095283">
    <property type="component" value="Unplaced"/>
</dbReference>
<evidence type="ECO:0000259" key="3">
    <source>
        <dbReference type="PROSITE" id="PS50102"/>
    </source>
</evidence>
<dbReference type="WBParaSite" id="Hba_04843">
    <property type="protein sequence ID" value="Hba_04843"/>
    <property type="gene ID" value="Hba_04843"/>
</dbReference>
<keyword evidence="4" id="KW-1185">Reference proteome</keyword>
<dbReference type="AlphaFoldDB" id="A0A1I7WIK5"/>
<dbReference type="SUPFAM" id="SSF54928">
    <property type="entry name" value="RNA-binding domain, RBD"/>
    <property type="match status" value="4"/>
</dbReference>
<feature type="domain" description="RRM" evidence="3">
    <location>
        <begin position="374"/>
        <end position="447"/>
    </location>
</feature>
<dbReference type="PANTHER" id="PTHR10352">
    <property type="entry name" value="EUKARYOTIC TRANSLATION INITIATION FACTOR 3 SUBUNIT G"/>
    <property type="match status" value="1"/>
</dbReference>
<evidence type="ECO:0000256" key="2">
    <source>
        <dbReference type="PROSITE-ProRule" id="PRU00176"/>
    </source>
</evidence>
<evidence type="ECO:0000313" key="5">
    <source>
        <dbReference type="WBParaSite" id="Hba_04843"/>
    </source>
</evidence>
<evidence type="ECO:0000256" key="1">
    <source>
        <dbReference type="ARBA" id="ARBA00022884"/>
    </source>
</evidence>
<sequence>MSRLIVKGLPAHCTETSLRTFYEKYGTLNDCTLKYTKEGKFRKFAFVGFDNDEIANIALKETNQVYMGSSRLQVEICKPFGDCEKPRAWSQYSKDSSAYKRKHGTIDNITSKKQKEVVEQSESNTEVDPEFQKFLQSKGVESTENKTVMKDTDVASSADLIQELRDGISGKFYTVIFLVYFEHNVWCSSALVSFNRPPDVRRVLQRDQQFIGGYKVTINKIEEDQPEYMENIDDQDQIRDNRETGEEILETGRLFVRNLPFKTLEEDLYFLFKKYGEISDVQKTGACKGFAIIEFVFPESAVAAFGDLDGKIFKGRILHILAGAERRDSSNTNEEVTTTKDSQKSSFKKEKQAKLKSSAHKVKIFHFYFMLDNTVILAKNLPAGVHEEELRRMFEKFGAVDKLLLPPECAISALIVMGNAVDAKRAFQGLAYSRFRTQPLYLEWAPGDVFGEINENKLKNDEPILDLVTTSQDIEKEARNKRKATYEEKKRKKDLKAMGMNINKQDPEVMKSSVDEETESCTTVFVKNLSFTTTDDSLDKIFSMIFISRMYKLLDCGKLLDGHCLELKISHRDIIERDSVKRKALNTTEQGKCTKLLIKNLPFQAKIKEIESLFATFGEIKNIRIPKKQSIVLEHFIHLSTLIIIPYNEMGGKDQHRGFGFVDFISVSEATRAFEALVHSTHLYGRRLVLEWAKEEESIEELRERTAEKFWYAHFIICT</sequence>
<dbReference type="CDD" id="cd12317">
    <property type="entry name" value="RRM4_RBM19_RRM3_MRD1"/>
    <property type="match status" value="1"/>
</dbReference>
<dbReference type="GO" id="GO:0003723">
    <property type="term" value="F:RNA binding"/>
    <property type="evidence" value="ECO:0007669"/>
    <property type="project" value="UniProtKB-UniRule"/>
</dbReference>